<proteinExistence type="predicted"/>
<evidence type="ECO:0000313" key="1">
    <source>
        <dbReference type="EMBL" id="KAJ6709625.1"/>
    </source>
</evidence>
<gene>
    <name evidence="1" type="ORF">OIU74_010677</name>
</gene>
<dbReference type="PANTHER" id="PTHR34365">
    <property type="entry name" value="ENOLASE (DUF1399)"/>
    <property type="match status" value="1"/>
</dbReference>
<sequence length="119" mass="13734">MDRKVTIFSANVYHKFTIARLQNVFETHKRFAKGKHGPSSQRKPSIKNPVCYRNDCKKLYGRILGTWNVVSSTQAVCKKQTEEFWNRTYPTEPYELNPSTQLVEGVGETILGSPKEQRI</sequence>
<protein>
    <submittedName>
        <fullName evidence="1">Uncharacterized protein</fullName>
    </submittedName>
</protein>
<accession>A0A9Q0TDI2</accession>
<reference evidence="1" key="1">
    <citation type="submission" date="2022-11" db="EMBL/GenBank/DDBJ databases">
        <authorList>
            <person name="Hyden B.L."/>
            <person name="Feng K."/>
            <person name="Yates T."/>
            <person name="Jawdy S."/>
            <person name="Smart L.B."/>
            <person name="Muchero W."/>
        </authorList>
    </citation>
    <scope>NUCLEOTIDE SEQUENCE</scope>
    <source>
        <tissue evidence="1">Shoot tip</tissue>
    </source>
</reference>
<dbReference type="Proteomes" id="UP001151752">
    <property type="component" value="Chromosome 2"/>
</dbReference>
<dbReference type="EMBL" id="JAPFFM010000015">
    <property type="protein sequence ID" value="KAJ6709625.1"/>
    <property type="molecule type" value="Genomic_DNA"/>
</dbReference>
<dbReference type="InterPro" id="IPR009836">
    <property type="entry name" value="GRDP-like"/>
</dbReference>
<reference evidence="1" key="2">
    <citation type="journal article" date="2023" name="Int. J. Mol. Sci.">
        <title>De Novo Assembly and Annotation of 11 Diverse Shrub Willow (Salix) Genomes Reveals Novel Gene Organization in Sex-Linked Regions.</title>
        <authorList>
            <person name="Hyden B."/>
            <person name="Feng K."/>
            <person name="Yates T.B."/>
            <person name="Jawdy S."/>
            <person name="Cereghino C."/>
            <person name="Smart L.B."/>
            <person name="Muchero W."/>
        </authorList>
    </citation>
    <scope>NUCLEOTIDE SEQUENCE</scope>
    <source>
        <tissue evidence="1">Shoot tip</tissue>
    </source>
</reference>
<dbReference type="Pfam" id="PF07173">
    <property type="entry name" value="GRDP-like"/>
    <property type="match status" value="1"/>
</dbReference>
<dbReference type="PANTHER" id="PTHR34365:SF15">
    <property type="entry name" value="GLYCINE-RICH DOMAIN-CONTAINING PROTEIN 1"/>
    <property type="match status" value="1"/>
</dbReference>
<keyword evidence="2" id="KW-1185">Reference proteome</keyword>
<evidence type="ECO:0000313" key="2">
    <source>
        <dbReference type="Proteomes" id="UP001151752"/>
    </source>
</evidence>
<comment type="caution">
    <text evidence="1">The sequence shown here is derived from an EMBL/GenBank/DDBJ whole genome shotgun (WGS) entry which is preliminary data.</text>
</comment>
<organism evidence="1 2">
    <name type="scientific">Salix koriyanagi</name>
    <dbReference type="NCBI Taxonomy" id="2511006"/>
    <lineage>
        <taxon>Eukaryota</taxon>
        <taxon>Viridiplantae</taxon>
        <taxon>Streptophyta</taxon>
        <taxon>Embryophyta</taxon>
        <taxon>Tracheophyta</taxon>
        <taxon>Spermatophyta</taxon>
        <taxon>Magnoliopsida</taxon>
        <taxon>eudicotyledons</taxon>
        <taxon>Gunneridae</taxon>
        <taxon>Pentapetalae</taxon>
        <taxon>rosids</taxon>
        <taxon>fabids</taxon>
        <taxon>Malpighiales</taxon>
        <taxon>Salicaceae</taxon>
        <taxon>Saliceae</taxon>
        <taxon>Salix</taxon>
    </lineage>
</organism>
<dbReference type="AlphaFoldDB" id="A0A9Q0TDI2"/>
<name>A0A9Q0TDI2_9ROSI</name>